<dbReference type="Pfam" id="PF12892">
    <property type="entry name" value="FctA"/>
    <property type="match status" value="1"/>
</dbReference>
<keyword evidence="2" id="KW-0812">Transmembrane</keyword>
<feature type="region of interest" description="Disordered" evidence="1">
    <location>
        <begin position="866"/>
        <end position="905"/>
    </location>
</feature>
<dbReference type="InterPro" id="IPR022464">
    <property type="entry name" value="Strep_pil_isopept_link"/>
</dbReference>
<dbReference type="Gene3D" id="2.60.40.1140">
    <property type="entry name" value="Collagen-binding surface protein Cna, B-type domain"/>
    <property type="match status" value="6"/>
</dbReference>
<evidence type="ECO:0000313" key="8">
    <source>
        <dbReference type="EMBL" id="MBC8545247.1"/>
    </source>
</evidence>
<dbReference type="InterPro" id="IPR046022">
    <property type="entry name" value="DUF5979"/>
</dbReference>
<feature type="domain" description="DUF5979" evidence="6">
    <location>
        <begin position="475"/>
        <end position="562"/>
    </location>
</feature>
<dbReference type="Gene3D" id="2.60.40.3050">
    <property type="match status" value="1"/>
</dbReference>
<accession>A0A926DWP8</accession>
<evidence type="ECO:0000259" key="6">
    <source>
        <dbReference type="Pfam" id="PF19407"/>
    </source>
</evidence>
<feature type="domain" description="CNA-B" evidence="3">
    <location>
        <begin position="569"/>
        <end position="652"/>
    </location>
</feature>
<dbReference type="AlphaFoldDB" id="A0A926DWP8"/>
<evidence type="ECO:0000313" key="9">
    <source>
        <dbReference type="Proteomes" id="UP000657006"/>
    </source>
</evidence>
<keyword evidence="9" id="KW-1185">Reference proteome</keyword>
<dbReference type="SUPFAM" id="SSF49478">
    <property type="entry name" value="Cna protein B-type domain"/>
    <property type="match status" value="2"/>
</dbReference>
<organism evidence="8 9">
    <name type="scientific">Bianquea renquensis</name>
    <dbReference type="NCBI Taxonomy" id="2763661"/>
    <lineage>
        <taxon>Bacteria</taxon>
        <taxon>Bacillati</taxon>
        <taxon>Bacillota</taxon>
        <taxon>Clostridia</taxon>
        <taxon>Eubacteriales</taxon>
        <taxon>Bianqueaceae</taxon>
        <taxon>Bianquea</taxon>
    </lineage>
</organism>
<sequence>MRAGIYRSVSMLLTAVFVLSSLITGTLGWQSLGQSAKNEAQSEIPAYADVEFLKLEKQPDGTETEIPVPGAAFYLFTKDGVQIGDRYVTNGEGKIPARLEPGEYYFEESSPAPGFAFDTDEKGQQLTRYPFTIAGNETEAVVVTAYNIRLQGALSVQKLVENADGSPLTDEQKAQEFVFTVTFSGGGAYSYSIDGGEPQEIASGGTLKLKHGQSAVFEQIPVGVTYTVAEQPMPGYAVTGTGHTGTITEAGSAARFTNTYTPSQTGSLTVSKEVRGGGADLQNEFIFTAVINGRTETFVLKHGESKTFSDLPVGTTYTITETDCTAEGYAATVREYTGQITGSEELRLPFVNVCQPPTELGSLTVSKEVVGQTPDLNKEFAFVVTFSDGGTYSYSIDGDEPQELTSGGVLKLKAGQQAVFEGLPDDITYTVKETDTAGYLPAIEEISGKVVGGENAFAAFQNRVPEVPEQPVTLIITKKLAGEYPKADENKEFHFTLTIDGTETQFTLKSGESKEFEIPAGARYEVREDDYSSDGYALTLENGYGTAISGQTVTVTAANTYTGEVQTEIEGEKTWELGGHTVALPESITVRLKNGDLLVEEITVTPDESSEWHYTFTAPKYDADGNEIAYTVEEAPITGFIPSYDGFNILNTYIPPVEIDPPIIEKVAEGENAPETEFAFLLKGENNAPMPEGSNGNTKTVARTGSGEIESGAFSFASPGVYTYTISELNTGADGWTYDNTVYTLTFTVTLEDGALHASCTLTKDGEAADKALFVNHYTPEEPDAVEIAGTKTWNHGNNPNPPDSIIVYVYADGELTVQRQVTAKEGWKYAFELPKYAEDGHEIVYTVGEADVPGYTAEIHGYDITNTYTGATPEPEPEPPDPGDDKPSTPSTPPGGTDSPKTGDNSNFTIWVVLMFLSLAGLIMTPLLRKRKSRECKSKRH</sequence>
<dbReference type="RefSeq" id="WP_249290254.1">
    <property type="nucleotide sequence ID" value="NZ_JACRSQ010000064.1"/>
</dbReference>
<evidence type="ECO:0000259" key="5">
    <source>
        <dbReference type="Pfam" id="PF17802"/>
    </source>
</evidence>
<dbReference type="InterPro" id="IPR055382">
    <property type="entry name" value="DUF7601"/>
</dbReference>
<feature type="domain" description="Streptococcal pilin isopeptide linkage" evidence="4">
    <location>
        <begin position="664"/>
        <end position="779"/>
    </location>
</feature>
<dbReference type="Pfam" id="PF17802">
    <property type="entry name" value="SpaA"/>
    <property type="match status" value="1"/>
</dbReference>
<reference evidence="8" key="1">
    <citation type="submission" date="2020-08" db="EMBL/GenBank/DDBJ databases">
        <title>Genome public.</title>
        <authorList>
            <person name="Liu C."/>
            <person name="Sun Q."/>
        </authorList>
    </citation>
    <scope>NUCLEOTIDE SEQUENCE</scope>
    <source>
        <strain evidence="8">NSJ-32</strain>
    </source>
</reference>
<feature type="domain" description="DUF7601" evidence="7">
    <location>
        <begin position="152"/>
        <end position="260"/>
    </location>
</feature>
<proteinExistence type="predicted"/>
<dbReference type="InterPro" id="IPR013783">
    <property type="entry name" value="Ig-like_fold"/>
</dbReference>
<dbReference type="EMBL" id="JACRSQ010000064">
    <property type="protein sequence ID" value="MBC8545247.1"/>
    <property type="molecule type" value="Genomic_DNA"/>
</dbReference>
<dbReference type="Pfam" id="PF05738">
    <property type="entry name" value="Cna_B"/>
    <property type="match status" value="2"/>
</dbReference>
<evidence type="ECO:0000259" key="4">
    <source>
        <dbReference type="Pfam" id="PF12892"/>
    </source>
</evidence>
<evidence type="ECO:0000259" key="3">
    <source>
        <dbReference type="Pfam" id="PF05738"/>
    </source>
</evidence>
<feature type="domain" description="DUF7601" evidence="7">
    <location>
        <begin position="294"/>
        <end position="352"/>
    </location>
</feature>
<name>A0A926DWP8_9FIRM</name>
<dbReference type="Proteomes" id="UP000657006">
    <property type="component" value="Unassembled WGS sequence"/>
</dbReference>
<keyword evidence="2" id="KW-1133">Transmembrane helix</keyword>
<protein>
    <submittedName>
        <fullName evidence="8">Cna B-type domain-containing protein</fullName>
    </submittedName>
</protein>
<feature type="domain" description="DUF7601" evidence="7">
    <location>
        <begin position="361"/>
        <end position="463"/>
    </location>
</feature>
<keyword evidence="2" id="KW-0472">Membrane</keyword>
<dbReference type="NCBIfam" id="TIGR03786">
    <property type="entry name" value="strep_pil_rpt"/>
    <property type="match status" value="1"/>
</dbReference>
<dbReference type="Gene3D" id="2.60.40.10">
    <property type="entry name" value="Immunoglobulins"/>
    <property type="match status" value="1"/>
</dbReference>
<feature type="domain" description="CNA-B" evidence="3">
    <location>
        <begin position="788"/>
        <end position="868"/>
    </location>
</feature>
<feature type="compositionally biased region" description="Low complexity" evidence="1">
    <location>
        <begin position="895"/>
        <end position="905"/>
    </location>
</feature>
<comment type="caution">
    <text evidence="8">The sequence shown here is derived from an EMBL/GenBank/DDBJ whole genome shotgun (WGS) entry which is preliminary data.</text>
</comment>
<dbReference type="InterPro" id="IPR041033">
    <property type="entry name" value="SpaA_PFL_dom_1"/>
</dbReference>
<dbReference type="CDD" id="cd00222">
    <property type="entry name" value="CollagenBindB"/>
    <property type="match status" value="2"/>
</dbReference>
<dbReference type="InterPro" id="IPR038174">
    <property type="entry name" value="Strep_pil_link_sf"/>
</dbReference>
<dbReference type="Pfam" id="PF24547">
    <property type="entry name" value="DUF7601"/>
    <property type="match status" value="3"/>
</dbReference>
<dbReference type="InterPro" id="IPR008454">
    <property type="entry name" value="Collagen-bd_Cna-like_B-typ_dom"/>
</dbReference>
<feature type="transmembrane region" description="Helical" evidence="2">
    <location>
        <begin position="909"/>
        <end position="929"/>
    </location>
</feature>
<dbReference type="Pfam" id="PF19407">
    <property type="entry name" value="DUF5979"/>
    <property type="match status" value="1"/>
</dbReference>
<feature type="domain" description="SpaA-like prealbumin fold" evidence="5">
    <location>
        <begin position="62"/>
        <end position="120"/>
    </location>
</feature>
<evidence type="ECO:0000256" key="1">
    <source>
        <dbReference type="SAM" id="MobiDB-lite"/>
    </source>
</evidence>
<evidence type="ECO:0000259" key="7">
    <source>
        <dbReference type="Pfam" id="PF24547"/>
    </source>
</evidence>
<evidence type="ECO:0000256" key="2">
    <source>
        <dbReference type="SAM" id="Phobius"/>
    </source>
</evidence>
<gene>
    <name evidence="8" type="ORF">H8730_17080</name>
</gene>